<dbReference type="Proteomes" id="UP000529417">
    <property type="component" value="Unassembled WGS sequence"/>
</dbReference>
<dbReference type="EMBL" id="JACBXS010000013">
    <property type="protein sequence ID" value="NYS24972.1"/>
    <property type="molecule type" value="Genomic_DNA"/>
</dbReference>
<sequence length="284" mass="29979">MQSGALRAEAGARHAWPPVLQSAPGRLAVLIGAVATVAAALPYVPMAVLVPVWLALGLVAALPGAANAAIRRGHRLRVYTPGSLLHWLRRGAFLRITWHGLVGLMAVAVLLVRLAGSGAAFWLVCGFVAGVAVVVLRHGAGLSGRFYAPVHRDAGTRRLALLVGAVVMVVASSAGAPPVWERPPAATAVIGEGLALNAQWLGAEAWLRLEIAALIPSWAGWVLQILLFGASGWAVAALTVAALMRGADVARAAGGPRTLPLHCVWVHRVRCWRWRCWRCWAGLR</sequence>
<proteinExistence type="predicted"/>
<dbReference type="AlphaFoldDB" id="A0A7Z0HZ55"/>
<keyword evidence="1" id="KW-0812">Transmembrane</keyword>
<protein>
    <submittedName>
        <fullName evidence="2">Uncharacterized protein</fullName>
    </submittedName>
</protein>
<feature type="transmembrane region" description="Helical" evidence="1">
    <location>
        <begin position="27"/>
        <end position="44"/>
    </location>
</feature>
<evidence type="ECO:0000256" key="1">
    <source>
        <dbReference type="SAM" id="Phobius"/>
    </source>
</evidence>
<organism evidence="2 3">
    <name type="scientific">Rhabdonatronobacter sediminivivens</name>
    <dbReference type="NCBI Taxonomy" id="2743469"/>
    <lineage>
        <taxon>Bacteria</taxon>
        <taxon>Pseudomonadati</taxon>
        <taxon>Pseudomonadota</taxon>
        <taxon>Alphaproteobacteria</taxon>
        <taxon>Rhodobacterales</taxon>
        <taxon>Paracoccaceae</taxon>
        <taxon>Rhabdonatronobacter</taxon>
    </lineage>
</organism>
<keyword evidence="1" id="KW-0472">Membrane</keyword>
<evidence type="ECO:0000313" key="3">
    <source>
        <dbReference type="Proteomes" id="UP000529417"/>
    </source>
</evidence>
<gene>
    <name evidence="2" type="ORF">HUK65_08190</name>
</gene>
<evidence type="ECO:0000313" key="2">
    <source>
        <dbReference type="EMBL" id="NYS24972.1"/>
    </source>
</evidence>
<name>A0A7Z0HZ55_9RHOB</name>
<keyword evidence="1" id="KW-1133">Transmembrane helix</keyword>
<feature type="transmembrane region" description="Helical" evidence="1">
    <location>
        <begin position="50"/>
        <end position="70"/>
    </location>
</feature>
<accession>A0A7Z0HZ55</accession>
<feature type="transmembrane region" description="Helical" evidence="1">
    <location>
        <begin position="218"/>
        <end position="243"/>
    </location>
</feature>
<feature type="transmembrane region" description="Helical" evidence="1">
    <location>
        <begin position="119"/>
        <end position="138"/>
    </location>
</feature>
<comment type="caution">
    <text evidence="2">The sequence shown here is derived from an EMBL/GenBank/DDBJ whole genome shotgun (WGS) entry which is preliminary data.</text>
</comment>
<feature type="transmembrane region" description="Helical" evidence="1">
    <location>
        <begin position="159"/>
        <end position="180"/>
    </location>
</feature>
<reference evidence="2 3" key="1">
    <citation type="journal article" date="2000" name="Arch. Microbiol.">
        <title>Rhodobaca bogoriensis gen. nov. and sp. nov., an alkaliphilic purple nonsulfur bacterium from African Rift Valley soda lakes.</title>
        <authorList>
            <person name="Milford A.D."/>
            <person name="Achenbach L.A."/>
            <person name="Jung D.O."/>
            <person name="Madigan M.T."/>
        </authorList>
    </citation>
    <scope>NUCLEOTIDE SEQUENCE [LARGE SCALE GENOMIC DNA]</scope>
    <source>
        <strain evidence="2 3">2376</strain>
    </source>
</reference>
<feature type="transmembrane region" description="Helical" evidence="1">
    <location>
        <begin position="91"/>
        <end position="113"/>
    </location>
</feature>
<keyword evidence="3" id="KW-1185">Reference proteome</keyword>